<dbReference type="Proteomes" id="UP000030185">
    <property type="component" value="Unassembled WGS sequence"/>
</dbReference>
<dbReference type="Gene3D" id="3.40.50.150">
    <property type="entry name" value="Vaccinia Virus protein VP39"/>
    <property type="match status" value="1"/>
</dbReference>
<evidence type="ECO:0000256" key="2">
    <source>
        <dbReference type="ARBA" id="ARBA00022679"/>
    </source>
</evidence>
<dbReference type="InterPro" id="IPR029063">
    <property type="entry name" value="SAM-dependent_MTases_sf"/>
</dbReference>
<proteinExistence type="predicted"/>
<dbReference type="GO" id="GO:0008168">
    <property type="term" value="F:methyltransferase activity"/>
    <property type="evidence" value="ECO:0007669"/>
    <property type="project" value="UniProtKB-KW"/>
</dbReference>
<dbReference type="InterPro" id="IPR019614">
    <property type="entry name" value="SAM-dep_methyl-trfase"/>
</dbReference>
<keyword evidence="3" id="KW-0949">S-adenosyl-L-methionine</keyword>
<gene>
    <name evidence="5" type="ORF">MYP_2474</name>
</gene>
<dbReference type="STRING" id="153721.MYP_2474"/>
<dbReference type="InterPro" id="IPR013780">
    <property type="entry name" value="Glyco_hydro_b"/>
</dbReference>
<dbReference type="Pfam" id="PF10672">
    <property type="entry name" value="Methyltrans_SAM"/>
    <property type="match status" value="1"/>
</dbReference>
<evidence type="ECO:0000256" key="1">
    <source>
        <dbReference type="ARBA" id="ARBA00022603"/>
    </source>
</evidence>
<dbReference type="AlphaFoldDB" id="A0A098LEA6"/>
<dbReference type="OrthoDB" id="9805492at2"/>
<dbReference type="Gene3D" id="2.60.40.1180">
    <property type="entry name" value="Golgi alpha-mannosidase II"/>
    <property type="match status" value="1"/>
</dbReference>
<sequence>MKLLTPEHWKSYELIDSGNYKKLEKFGEFILSRPEPQAVWDPSMREDEWNKLNNAAFVKKKEEGNKNFDSERGEWVLKKGMKEQWLMPYSYKGMELKFRLGLSSFKHVGIFPEQASNWDYIYDTVKAMSGKPKVLNLFAYTGGASIAAKAAGADVTHVDSVKQVITWSRENMEASQLADIRWVVEDAMKFVQREVKRGNKYQGIILDPPAYGRGPTGEKWIIEEHLNQMLKYCADLLDNENYFFIINLYSIGFSALILETFTKQLFGDRKNLEIGELFLQDGFKKKLPLGVFSRFSSVKG</sequence>
<evidence type="ECO:0000313" key="6">
    <source>
        <dbReference type="Proteomes" id="UP000030185"/>
    </source>
</evidence>
<reference evidence="5 6" key="1">
    <citation type="submission" date="2014-09" db="EMBL/GenBank/DDBJ databases">
        <title>Sporocytophaga myxococcoides PG-01 genome sequencing.</title>
        <authorList>
            <person name="Liu L."/>
            <person name="Gao P.J."/>
            <person name="Chen G.J."/>
            <person name="Wang L.S."/>
        </authorList>
    </citation>
    <scope>NUCLEOTIDE SEQUENCE [LARGE SCALE GENOMIC DNA]</scope>
    <source>
        <strain evidence="5 6">PG-01</strain>
    </source>
</reference>
<evidence type="ECO:0000259" key="4">
    <source>
        <dbReference type="Pfam" id="PF10672"/>
    </source>
</evidence>
<feature type="domain" description="S-adenosylmethionine-dependent methyltransferase" evidence="4">
    <location>
        <begin position="95"/>
        <end position="260"/>
    </location>
</feature>
<evidence type="ECO:0000313" key="5">
    <source>
        <dbReference type="EMBL" id="GAL85245.1"/>
    </source>
</evidence>
<evidence type="ECO:0000256" key="3">
    <source>
        <dbReference type="ARBA" id="ARBA00022691"/>
    </source>
</evidence>
<keyword evidence="1" id="KW-0489">Methyltransferase</keyword>
<dbReference type="EMBL" id="BBLT01000004">
    <property type="protein sequence ID" value="GAL85245.1"/>
    <property type="molecule type" value="Genomic_DNA"/>
</dbReference>
<protein>
    <submittedName>
        <fullName evidence="5">Oxidoreductase</fullName>
    </submittedName>
</protein>
<organism evidence="5 6">
    <name type="scientific">Sporocytophaga myxococcoides</name>
    <dbReference type="NCBI Taxonomy" id="153721"/>
    <lineage>
        <taxon>Bacteria</taxon>
        <taxon>Pseudomonadati</taxon>
        <taxon>Bacteroidota</taxon>
        <taxon>Cytophagia</taxon>
        <taxon>Cytophagales</taxon>
        <taxon>Cytophagaceae</taxon>
        <taxon>Sporocytophaga</taxon>
    </lineage>
</organism>
<keyword evidence="6" id="KW-1185">Reference proteome</keyword>
<dbReference type="SUPFAM" id="SSF53335">
    <property type="entry name" value="S-adenosyl-L-methionine-dependent methyltransferases"/>
    <property type="match status" value="1"/>
</dbReference>
<dbReference type="PANTHER" id="PTHR43042">
    <property type="entry name" value="SAM-DEPENDENT METHYLTRANSFERASE"/>
    <property type="match status" value="1"/>
</dbReference>
<dbReference type="GO" id="GO:0032259">
    <property type="term" value="P:methylation"/>
    <property type="evidence" value="ECO:0007669"/>
    <property type="project" value="UniProtKB-KW"/>
</dbReference>
<dbReference type="PANTHER" id="PTHR43042:SF2">
    <property type="entry name" value="SAM-DEPENDENT METHYLTRANSFERASE"/>
    <property type="match status" value="1"/>
</dbReference>
<dbReference type="RefSeq" id="WP_045463950.1">
    <property type="nucleotide sequence ID" value="NZ_BBLT01000004.1"/>
</dbReference>
<comment type="caution">
    <text evidence="5">The sequence shown here is derived from an EMBL/GenBank/DDBJ whole genome shotgun (WGS) entry which is preliminary data.</text>
</comment>
<dbReference type="eggNOG" id="COG1092">
    <property type="taxonomic scope" value="Bacteria"/>
</dbReference>
<keyword evidence="2" id="KW-0808">Transferase</keyword>
<name>A0A098LEA6_9BACT</name>
<accession>A0A098LEA6</accession>